<accession>A0AAP4FY69</accession>
<feature type="transmembrane region" description="Helical" evidence="1">
    <location>
        <begin position="23"/>
        <end position="44"/>
    </location>
</feature>
<evidence type="ECO:0000313" key="3">
    <source>
        <dbReference type="Proteomes" id="UP001223214"/>
    </source>
</evidence>
<evidence type="ECO:0000313" key="2">
    <source>
        <dbReference type="EMBL" id="MDK9365727.1"/>
    </source>
</evidence>
<protein>
    <submittedName>
        <fullName evidence="2">Uncharacterized protein</fullName>
    </submittedName>
</protein>
<keyword evidence="1" id="KW-0812">Transmembrane</keyword>
<organism evidence="2 3">
    <name type="scientific">Lelliottia wanjuensis</name>
    <dbReference type="NCBI Taxonomy" id="3050585"/>
    <lineage>
        <taxon>Bacteria</taxon>
        <taxon>Pseudomonadati</taxon>
        <taxon>Pseudomonadota</taxon>
        <taxon>Gammaproteobacteria</taxon>
        <taxon>Enterobacterales</taxon>
        <taxon>Enterobacteriaceae</taxon>
        <taxon>Lelliottia</taxon>
    </lineage>
</organism>
<keyword evidence="1" id="KW-1133">Transmembrane helix</keyword>
<proteinExistence type="predicted"/>
<reference evidence="2 3" key="1">
    <citation type="submission" date="2023-06" db="EMBL/GenBank/DDBJ databases">
        <title>Identification and characterization of antibiotic-resistant Gram-negative bacteria.</title>
        <authorList>
            <person name="Cho G.-S."/>
            <person name="Lee J."/>
            <person name="Tai E."/>
            <person name="Jeong S."/>
            <person name="Kim I."/>
            <person name="Kim B.-E."/>
            <person name="Jeong M.-I."/>
            <person name="Oh K.-K."/>
            <person name="Franz C.M.A.P."/>
        </authorList>
    </citation>
    <scope>NUCLEOTIDE SEQUENCE [LARGE SCALE GENOMIC DNA]</scope>
    <source>
        <strain evidence="2 3">V106_12</strain>
    </source>
</reference>
<keyword evidence="3" id="KW-1185">Reference proteome</keyword>
<dbReference type="EMBL" id="JASSOM010000083">
    <property type="protein sequence ID" value="MDK9365727.1"/>
    <property type="molecule type" value="Genomic_DNA"/>
</dbReference>
<name>A0AAP4FY69_9ENTR</name>
<dbReference type="Proteomes" id="UP001223214">
    <property type="component" value="Unassembled WGS sequence"/>
</dbReference>
<sequence length="167" mass="18972">MAREKERLPGITESRRGLNFEALFRQVGLVVLLAIIISALSGLFSNGYFSSAQKENNAHTLAIHYERFGRLQTEFELHFSTRSLPAESYIFSINGELNTMFEPGAISPQPDSMFSEGKTLYLIYRNVKTQGDFSVRMFVTPTGMGKSVNSIKVNSEPEIRFWQFIYP</sequence>
<dbReference type="RefSeq" id="WP_285150812.1">
    <property type="nucleotide sequence ID" value="NZ_JASSOM010000083.1"/>
</dbReference>
<gene>
    <name evidence="2" type="ORF">QQF32_21280</name>
</gene>
<dbReference type="AlphaFoldDB" id="A0AAP4FY69"/>
<comment type="caution">
    <text evidence="2">The sequence shown here is derived from an EMBL/GenBank/DDBJ whole genome shotgun (WGS) entry which is preliminary data.</text>
</comment>
<evidence type="ECO:0000256" key="1">
    <source>
        <dbReference type="SAM" id="Phobius"/>
    </source>
</evidence>
<keyword evidence="1" id="KW-0472">Membrane</keyword>